<dbReference type="KEGG" id="kbs:EPA93_16340"/>
<keyword evidence="4" id="KW-1185">Reference proteome</keyword>
<evidence type="ECO:0000313" key="4">
    <source>
        <dbReference type="Proteomes" id="UP000290365"/>
    </source>
</evidence>
<name>A0A4P6JQD8_KTERU</name>
<dbReference type="Proteomes" id="UP000290365">
    <property type="component" value="Chromosome"/>
</dbReference>
<dbReference type="AlphaFoldDB" id="A0A4P6JQD8"/>
<gene>
    <name evidence="3" type="ORF">EPA93_16340</name>
</gene>
<accession>A0A4P6JQD8</accession>
<dbReference type="PANTHER" id="PTHR43155:SF2">
    <property type="entry name" value="CYCLIC DI-GMP PHOSPHODIESTERASE PA4108"/>
    <property type="match status" value="1"/>
</dbReference>
<feature type="coiled-coil region" evidence="1">
    <location>
        <begin position="12"/>
        <end position="39"/>
    </location>
</feature>
<dbReference type="Pfam" id="PF01590">
    <property type="entry name" value="GAF"/>
    <property type="match status" value="1"/>
</dbReference>
<proteinExistence type="predicted"/>
<dbReference type="SUPFAM" id="SSF55781">
    <property type="entry name" value="GAF domain-like"/>
    <property type="match status" value="1"/>
</dbReference>
<feature type="domain" description="GAF" evidence="2">
    <location>
        <begin position="60"/>
        <end position="209"/>
    </location>
</feature>
<protein>
    <submittedName>
        <fullName evidence="3">GAF domain-containing protein</fullName>
    </submittedName>
</protein>
<evidence type="ECO:0000256" key="1">
    <source>
        <dbReference type="SAM" id="Coils"/>
    </source>
</evidence>
<dbReference type="InterPro" id="IPR029016">
    <property type="entry name" value="GAF-like_dom_sf"/>
</dbReference>
<sequence length="294" mass="32584">MDKEPVDQQDELVKARRMIEQQQQQIATLQRQLDENNFAVDLHDAYILATTTRAVASPSTHRRLLEVIVQTAAQAISAQAGSLFLIDPVAQDLIFEVAIGVKAAEVAKLRVPLGHGIAGLVAISGQPMSITDAENSPLQASDVANAVGYKPQSILCVPLYYHDHIIGVLELLDKQGTSSFTNDDIHLLSVFAYQAAIAIEQSRAYEHLLSLFTEIVQSLNLNAEDQKKSFLQRAKAFVDHIESEDSQFQFAFKLASLIQEISWAGEREQELVLGILQQYVSYLRAQPQVTYTPL</sequence>
<dbReference type="Gene3D" id="3.30.450.40">
    <property type="match status" value="1"/>
</dbReference>
<dbReference type="PANTHER" id="PTHR43155">
    <property type="entry name" value="CYCLIC DI-GMP PHOSPHODIESTERASE PA4108-RELATED"/>
    <property type="match status" value="1"/>
</dbReference>
<evidence type="ECO:0000259" key="2">
    <source>
        <dbReference type="SMART" id="SM00065"/>
    </source>
</evidence>
<dbReference type="InterPro" id="IPR003018">
    <property type="entry name" value="GAF"/>
</dbReference>
<organism evidence="3 4">
    <name type="scientific">Ktedonosporobacter rubrisoli</name>
    <dbReference type="NCBI Taxonomy" id="2509675"/>
    <lineage>
        <taxon>Bacteria</taxon>
        <taxon>Bacillati</taxon>
        <taxon>Chloroflexota</taxon>
        <taxon>Ktedonobacteria</taxon>
        <taxon>Ktedonobacterales</taxon>
        <taxon>Ktedonosporobacteraceae</taxon>
        <taxon>Ktedonosporobacter</taxon>
    </lineage>
</organism>
<dbReference type="OrthoDB" id="137280at2"/>
<dbReference type="EMBL" id="CP035758">
    <property type="protein sequence ID" value="QBD77473.1"/>
    <property type="molecule type" value="Genomic_DNA"/>
</dbReference>
<dbReference type="SMART" id="SM00065">
    <property type="entry name" value="GAF"/>
    <property type="match status" value="1"/>
</dbReference>
<reference evidence="3 4" key="1">
    <citation type="submission" date="2019-01" db="EMBL/GenBank/DDBJ databases">
        <title>Ktedonosporobacter rubrisoli SCAWS-G2.</title>
        <authorList>
            <person name="Huang Y."/>
            <person name="Yan B."/>
        </authorList>
    </citation>
    <scope>NUCLEOTIDE SEQUENCE [LARGE SCALE GENOMIC DNA]</scope>
    <source>
        <strain evidence="3 4">SCAWS-G2</strain>
    </source>
</reference>
<keyword evidence="1" id="KW-0175">Coiled coil</keyword>
<dbReference type="RefSeq" id="WP_129888530.1">
    <property type="nucleotide sequence ID" value="NZ_CP035758.1"/>
</dbReference>
<evidence type="ECO:0000313" key="3">
    <source>
        <dbReference type="EMBL" id="QBD77473.1"/>
    </source>
</evidence>